<feature type="region of interest" description="Disordered" evidence="1">
    <location>
        <begin position="996"/>
        <end position="1028"/>
    </location>
</feature>
<dbReference type="Pfam" id="PF18803">
    <property type="entry name" value="CxC2"/>
    <property type="match status" value="1"/>
</dbReference>
<feature type="region of interest" description="Disordered" evidence="1">
    <location>
        <begin position="711"/>
        <end position="740"/>
    </location>
</feature>
<comment type="caution">
    <text evidence="3">The sequence shown here is derived from an EMBL/GenBank/DDBJ whole genome shotgun (WGS) entry which is preliminary data.</text>
</comment>
<gene>
    <name evidence="3" type="ORF">IW261DRAFT_1423990</name>
</gene>
<dbReference type="Proteomes" id="UP001175227">
    <property type="component" value="Unassembled WGS sequence"/>
</dbReference>
<reference evidence="3" key="1">
    <citation type="submission" date="2023-06" db="EMBL/GenBank/DDBJ databases">
        <authorList>
            <consortium name="Lawrence Berkeley National Laboratory"/>
            <person name="Ahrendt S."/>
            <person name="Sahu N."/>
            <person name="Indic B."/>
            <person name="Wong-Bajracharya J."/>
            <person name="Merenyi Z."/>
            <person name="Ke H.-M."/>
            <person name="Monk M."/>
            <person name="Kocsube S."/>
            <person name="Drula E."/>
            <person name="Lipzen A."/>
            <person name="Balint B."/>
            <person name="Henrissat B."/>
            <person name="Andreopoulos B."/>
            <person name="Martin F.M."/>
            <person name="Harder C.B."/>
            <person name="Rigling D."/>
            <person name="Ford K.L."/>
            <person name="Foster G.D."/>
            <person name="Pangilinan J."/>
            <person name="Papanicolaou A."/>
            <person name="Barry K."/>
            <person name="LaButti K."/>
            <person name="Viragh M."/>
            <person name="Koriabine M."/>
            <person name="Yan M."/>
            <person name="Riley R."/>
            <person name="Champramary S."/>
            <person name="Plett K.L."/>
            <person name="Tsai I.J."/>
            <person name="Slot J."/>
            <person name="Sipos G."/>
            <person name="Plett J."/>
            <person name="Nagy L.G."/>
            <person name="Grigoriev I.V."/>
        </authorList>
    </citation>
    <scope>NUCLEOTIDE SEQUENCE</scope>
    <source>
        <strain evidence="3">ICMP 16352</strain>
    </source>
</reference>
<evidence type="ECO:0000313" key="3">
    <source>
        <dbReference type="EMBL" id="KAK0472834.1"/>
    </source>
</evidence>
<name>A0AA39NWF0_9AGAR</name>
<evidence type="ECO:0000313" key="4">
    <source>
        <dbReference type="Proteomes" id="UP001175227"/>
    </source>
</evidence>
<accession>A0AA39NWF0</accession>
<dbReference type="InterPro" id="IPR041457">
    <property type="entry name" value="CxC2_KDZ-assoc"/>
</dbReference>
<evidence type="ECO:0000259" key="2">
    <source>
        <dbReference type="Pfam" id="PF18803"/>
    </source>
</evidence>
<sequence length="1183" mass="136258">MTEIIDISDDESCGALALEAVFWTKSARSPTIIPLDDRNTTIGEILGVFDDGCSYLELFLPETLTWVPVDLTTLRHNKLRQKGRVEAGSYGQDVEITHEQEGKMITSRVRVAEHPMKTDTKEAPQNVVAADKEQQEPKDGVGDPSEEKWSGEKRAQNKKYLDEYMEEVELLTACDLAHNDDPAIGKQCSCGLEDVKVQCEDCAEYEASCCQCWVKQHTCYTWWHWALIWEKEGFFRQHDFSQVVEGNVIQLGHNGLVCPNPANAVIVGHVHCNGIHSSKFQFCECDSTVFPKELHYRDRVAYHRITQLMKAQLFPVTVKRTEMAFSFSTMKDVCMQFRRSVRVWMLMKTRGRLGQLHGIDTVLTHRPPGNLIVFFPICPEPDFNLEPGWQTTSPEFKHINQQNLALDGNFHQNKTIKNSDPDNISLFEGKAYFPKDAAYKAYLKTTKPTQEKSVCNYLKVVNNQNKQKFKSLEVTGVTYKFRNTDAALFEALKQRMYNRSTSDLDIMLSYDCNCSYHVNLANRFENATFDRVHDCLAHMRYMIPDLHVNGHNDDCIYQYGSAYMECNGHNHMEGIEQLWIRLNMLAAQMCQMNNGFQQDTLINHHGDHNWKKTIGQKLTEAKGLYYVKDTEFEALSMRCREQYQDVYKEWMEMDQHMTYTVGKKKEVQSPYRFQKYQFPSLKSVVTKMAQQSVKAMPKETAVLALSKKANPPMQSSVKGKEQAGGEAVADTCKTPSNDENLEGVLMPETLESRSRPIAWIYEGMLLENDQRKLTHWIHQEKKQPSKVEKEAIVTEREKLGQNISKWYKEATIGTIAEVFNQIYADTEPLPEKCRLLLPSALPVPIRSKLGIENLICVEYDLQEGAAYDAIAEIRRRSSTVAFMDKMRQRNDKGVQHLTRSLHKLEDAHATLELCIRHYNTHRQVLLGLRGPDQLPFPYPDMTLSDTYWKRRTLKCVLGDSRCLDGAIFGNMKKGQTLAQPEPSAVRAPIRVEFPGTQITHKKASQDARGSRDTKKTKTDAVEDESSKTKNELQPGWVWNALRRPGMTDEEVEAFEIEGERVGFFRAEAERDRWLEQWEIKIAEFLRCIMSFDKYAETWAQLATKPKNRDRPGYEAYAQEKVHMYSSFAKRAWLEFINLGYEKALDRKEGERVQDFLMAQHALYEEEKKHHSDQGADRLTNLEE</sequence>
<dbReference type="EMBL" id="JAUEPR010000037">
    <property type="protein sequence ID" value="KAK0472834.1"/>
    <property type="molecule type" value="Genomic_DNA"/>
</dbReference>
<keyword evidence="4" id="KW-1185">Reference proteome</keyword>
<organism evidence="3 4">
    <name type="scientific">Armillaria novae-zelandiae</name>
    <dbReference type="NCBI Taxonomy" id="153914"/>
    <lineage>
        <taxon>Eukaryota</taxon>
        <taxon>Fungi</taxon>
        <taxon>Dikarya</taxon>
        <taxon>Basidiomycota</taxon>
        <taxon>Agaricomycotina</taxon>
        <taxon>Agaricomycetes</taxon>
        <taxon>Agaricomycetidae</taxon>
        <taxon>Agaricales</taxon>
        <taxon>Marasmiineae</taxon>
        <taxon>Physalacriaceae</taxon>
        <taxon>Armillaria</taxon>
    </lineage>
</organism>
<proteinExistence type="predicted"/>
<dbReference type="InterPro" id="IPR040521">
    <property type="entry name" value="KDZ"/>
</dbReference>
<feature type="compositionally biased region" description="Basic and acidic residues" evidence="1">
    <location>
        <begin position="1003"/>
        <end position="1028"/>
    </location>
</feature>
<dbReference type="Pfam" id="PF18758">
    <property type="entry name" value="KDZ"/>
    <property type="match status" value="1"/>
</dbReference>
<feature type="region of interest" description="Disordered" evidence="1">
    <location>
        <begin position="116"/>
        <end position="153"/>
    </location>
</feature>
<evidence type="ECO:0000256" key="1">
    <source>
        <dbReference type="SAM" id="MobiDB-lite"/>
    </source>
</evidence>
<protein>
    <recommendedName>
        <fullName evidence="2">CxC2-like cysteine cluster KDZ transposase-associated domain-containing protein</fullName>
    </recommendedName>
</protein>
<feature type="compositionally biased region" description="Basic and acidic residues" evidence="1">
    <location>
        <begin position="130"/>
        <end position="153"/>
    </location>
</feature>
<feature type="domain" description="CxC2-like cysteine cluster KDZ transposase-associated" evidence="2">
    <location>
        <begin position="246"/>
        <end position="335"/>
    </location>
</feature>
<dbReference type="AlphaFoldDB" id="A0AA39NWF0"/>